<keyword evidence="2 8" id="KW-0853">WD repeat</keyword>
<keyword evidence="12" id="KW-1185">Reference proteome</keyword>
<evidence type="ECO:0000256" key="5">
    <source>
        <dbReference type="ARBA" id="ARBA00023242"/>
    </source>
</evidence>
<dbReference type="InterPro" id="IPR020472">
    <property type="entry name" value="WD40_PAC1"/>
</dbReference>
<evidence type="ECO:0000256" key="3">
    <source>
        <dbReference type="ARBA" id="ARBA00022664"/>
    </source>
</evidence>
<feature type="repeat" description="WD" evidence="8">
    <location>
        <begin position="251"/>
        <end position="292"/>
    </location>
</feature>
<name>A0A4Y7SWX4_COPMI</name>
<dbReference type="FunFam" id="2.130.10.10:FF:000069">
    <property type="entry name" value="WD repeat domain 33"/>
    <property type="match status" value="1"/>
</dbReference>
<comment type="subcellular location">
    <subcellularLocation>
        <location evidence="1 9">Nucleus</location>
    </subcellularLocation>
</comment>
<feature type="region of interest" description="Disordered" evidence="10">
    <location>
        <begin position="453"/>
        <end position="477"/>
    </location>
</feature>
<dbReference type="Proteomes" id="UP000298030">
    <property type="component" value="Unassembled WGS sequence"/>
</dbReference>
<organism evidence="11 12">
    <name type="scientific">Coprinellus micaceus</name>
    <name type="common">Glistening ink-cap mushroom</name>
    <name type="synonym">Coprinus micaceus</name>
    <dbReference type="NCBI Taxonomy" id="71717"/>
    <lineage>
        <taxon>Eukaryota</taxon>
        <taxon>Fungi</taxon>
        <taxon>Dikarya</taxon>
        <taxon>Basidiomycota</taxon>
        <taxon>Agaricomycotina</taxon>
        <taxon>Agaricomycetes</taxon>
        <taxon>Agaricomycetidae</taxon>
        <taxon>Agaricales</taxon>
        <taxon>Agaricineae</taxon>
        <taxon>Psathyrellaceae</taxon>
        <taxon>Coprinellus</taxon>
    </lineage>
</organism>
<feature type="repeat" description="WD" evidence="8">
    <location>
        <begin position="335"/>
        <end position="376"/>
    </location>
</feature>
<dbReference type="PANTHER" id="PTHR22836:SF0">
    <property type="entry name" value="PRE-MRNA 3' END PROCESSING PROTEIN WDR33"/>
    <property type="match status" value="1"/>
</dbReference>
<dbReference type="Gene3D" id="2.130.10.10">
    <property type="entry name" value="YVTN repeat-like/Quinoprotein amine dehydrogenase"/>
    <property type="match status" value="3"/>
</dbReference>
<dbReference type="InterPro" id="IPR015943">
    <property type="entry name" value="WD40/YVTN_repeat-like_dom_sf"/>
</dbReference>
<feature type="repeat" description="WD" evidence="8">
    <location>
        <begin position="293"/>
        <end position="334"/>
    </location>
</feature>
<dbReference type="InterPro" id="IPR001680">
    <property type="entry name" value="WD40_rpt"/>
</dbReference>
<evidence type="ECO:0000313" key="12">
    <source>
        <dbReference type="Proteomes" id="UP000298030"/>
    </source>
</evidence>
<feature type="repeat" description="WD" evidence="8">
    <location>
        <begin position="209"/>
        <end position="250"/>
    </location>
</feature>
<dbReference type="AlphaFoldDB" id="A0A4Y7SWX4"/>
<dbReference type="GO" id="GO:0005847">
    <property type="term" value="C:mRNA cleavage and polyadenylation specificity factor complex"/>
    <property type="evidence" value="ECO:0007669"/>
    <property type="project" value="TreeGrafter"/>
</dbReference>
<dbReference type="OrthoDB" id="16717at2759"/>
<keyword evidence="3 9" id="KW-0507">mRNA processing</keyword>
<evidence type="ECO:0000256" key="1">
    <source>
        <dbReference type="ARBA" id="ARBA00004123"/>
    </source>
</evidence>
<reference evidence="11 12" key="1">
    <citation type="journal article" date="2019" name="Nat. Ecol. Evol.">
        <title>Megaphylogeny resolves global patterns of mushroom evolution.</title>
        <authorList>
            <person name="Varga T."/>
            <person name="Krizsan K."/>
            <person name="Foldi C."/>
            <person name="Dima B."/>
            <person name="Sanchez-Garcia M."/>
            <person name="Sanchez-Ramirez S."/>
            <person name="Szollosi G.J."/>
            <person name="Szarkandi J.G."/>
            <person name="Papp V."/>
            <person name="Albert L."/>
            <person name="Andreopoulos W."/>
            <person name="Angelini C."/>
            <person name="Antonin V."/>
            <person name="Barry K.W."/>
            <person name="Bougher N.L."/>
            <person name="Buchanan P."/>
            <person name="Buyck B."/>
            <person name="Bense V."/>
            <person name="Catcheside P."/>
            <person name="Chovatia M."/>
            <person name="Cooper J."/>
            <person name="Damon W."/>
            <person name="Desjardin D."/>
            <person name="Finy P."/>
            <person name="Geml J."/>
            <person name="Haridas S."/>
            <person name="Hughes K."/>
            <person name="Justo A."/>
            <person name="Karasinski D."/>
            <person name="Kautmanova I."/>
            <person name="Kiss B."/>
            <person name="Kocsube S."/>
            <person name="Kotiranta H."/>
            <person name="LaButti K.M."/>
            <person name="Lechner B.E."/>
            <person name="Liimatainen K."/>
            <person name="Lipzen A."/>
            <person name="Lukacs Z."/>
            <person name="Mihaltcheva S."/>
            <person name="Morgado L.N."/>
            <person name="Niskanen T."/>
            <person name="Noordeloos M.E."/>
            <person name="Ohm R.A."/>
            <person name="Ortiz-Santana B."/>
            <person name="Ovrebo C."/>
            <person name="Racz N."/>
            <person name="Riley R."/>
            <person name="Savchenko A."/>
            <person name="Shiryaev A."/>
            <person name="Soop K."/>
            <person name="Spirin V."/>
            <person name="Szebenyi C."/>
            <person name="Tomsovsky M."/>
            <person name="Tulloss R.E."/>
            <person name="Uehling J."/>
            <person name="Grigoriev I.V."/>
            <person name="Vagvolgyi C."/>
            <person name="Papp T."/>
            <person name="Martin F.M."/>
            <person name="Miettinen O."/>
            <person name="Hibbett D.S."/>
            <person name="Nagy L.G."/>
        </authorList>
    </citation>
    <scope>NUCLEOTIDE SEQUENCE [LARGE SCALE GENOMIC DNA]</scope>
    <source>
        <strain evidence="11 12">FP101781</strain>
    </source>
</reference>
<evidence type="ECO:0000256" key="2">
    <source>
        <dbReference type="ARBA" id="ARBA00022574"/>
    </source>
</evidence>
<dbReference type="GO" id="GO:0031124">
    <property type="term" value="P:mRNA 3'-end processing"/>
    <property type="evidence" value="ECO:0007669"/>
    <property type="project" value="UniProtKB-UniRule"/>
</dbReference>
<dbReference type="InterPro" id="IPR036322">
    <property type="entry name" value="WD40_repeat_dom_sf"/>
</dbReference>
<keyword evidence="4" id="KW-0677">Repeat</keyword>
<dbReference type="SMART" id="SM00320">
    <property type="entry name" value="WD40"/>
    <property type="match status" value="7"/>
</dbReference>
<evidence type="ECO:0000256" key="8">
    <source>
        <dbReference type="PROSITE-ProRule" id="PRU00221"/>
    </source>
</evidence>
<keyword evidence="5 9" id="KW-0539">Nucleus</keyword>
<dbReference type="InterPro" id="IPR045245">
    <property type="entry name" value="Pfs2-like"/>
</dbReference>
<evidence type="ECO:0000256" key="7">
    <source>
        <dbReference type="ARBA" id="ARBA00026154"/>
    </source>
</evidence>
<dbReference type="SUPFAM" id="SSF50978">
    <property type="entry name" value="WD40 repeat-like"/>
    <property type="match status" value="1"/>
</dbReference>
<evidence type="ECO:0000256" key="9">
    <source>
        <dbReference type="RuleBase" id="RU369034"/>
    </source>
</evidence>
<protein>
    <recommendedName>
        <fullName evidence="7 9">Polyadenylation factor subunit 2</fullName>
    </recommendedName>
</protein>
<evidence type="ECO:0000313" key="11">
    <source>
        <dbReference type="EMBL" id="TEB26360.1"/>
    </source>
</evidence>
<dbReference type="CDD" id="cd00200">
    <property type="entry name" value="WD40"/>
    <property type="match status" value="1"/>
</dbReference>
<dbReference type="PRINTS" id="PR00320">
    <property type="entry name" value="GPROTEINBRPT"/>
</dbReference>
<evidence type="ECO:0000256" key="4">
    <source>
        <dbReference type="ARBA" id="ARBA00022737"/>
    </source>
</evidence>
<comment type="caution">
    <text evidence="11">The sequence shown here is derived from an EMBL/GenBank/DDBJ whole genome shotgun (WGS) entry which is preliminary data.</text>
</comment>
<evidence type="ECO:0000256" key="6">
    <source>
        <dbReference type="ARBA" id="ARBA00025498"/>
    </source>
</evidence>
<accession>A0A4Y7SWX4</accession>
<sequence length="682" mass="73447">MSLPILLPAKSIPKPHGLSHLEWTPKRHLSDPQPPSNEDARLQEEFIAKQLLEGKIVKKTRPRRTVDYNGGMGRWALSRKLRPNPTYLSQLRPSPPYIIDLLPPKAYPDNASTSLCTKFVHTSTNKIRCPVNVVTWTPESRRILTGSTSGEFTLWNGLTFNFETILQAHDTAICAMRFTHSGAYLASSDKSGIIKYFEPNMNNLTAWQGSQSKEAIRGISFSPDDQRFATASDDSSVRIWSFAESRFESVLSGHGWDVKCVEWHPTKGLIVSGSKDSQVKFWDPRTGTCLSTLHQHKNTIQALSWSPNGNLVATASRDQTVRVFDIRAMREFRVLKGHKKEVCSVAWHPFHPVIVSGGSEGAILHWDLSNVDVSSDSMAAVGGANGSVPGSAPLPLSAPTDFGVHSPIVSTPRATLSQAHDSNVWALTYHPLGHILVSGSNDHTTRFWSRERPGDATSVFSGGGEKPPDMVDPSGQDEEDEAFVPGFGGGGAAGGTGFGALVGVDQVRTLGVGQDRRRIGIETHSQEDTVGTITALVGKIVPMGNARVEGTETQKSMQSLDLVEVSAAEAEGTTHHPVGITTVVRMGTVVVEGMIGQVETGGIATGMAGTTEIGVTGMAVGPVVAAVMGTAVVADTRLSLAVRALQYIPLCCNYQGLLLPDPLAILELRTRTCSLIREQTSS</sequence>
<gene>
    <name evidence="11" type="ORF">FA13DRAFT_1816994</name>
</gene>
<feature type="region of interest" description="Disordered" evidence="10">
    <location>
        <begin position="17"/>
        <end position="38"/>
    </location>
</feature>
<dbReference type="Pfam" id="PF00400">
    <property type="entry name" value="WD40"/>
    <property type="match status" value="6"/>
</dbReference>
<dbReference type="STRING" id="71717.A0A4Y7SWX4"/>
<dbReference type="PANTHER" id="PTHR22836">
    <property type="entry name" value="WD40 REPEAT PROTEIN"/>
    <property type="match status" value="1"/>
</dbReference>
<comment type="function">
    <text evidence="6">Required for 3'-end cleavage and polyadenylation of pre-mRNAs. Also involved in chromosome segregation where it has a role in chromosome attachment to the mitotic spindle.</text>
</comment>
<proteinExistence type="predicted"/>
<evidence type="ECO:0000256" key="10">
    <source>
        <dbReference type="SAM" id="MobiDB-lite"/>
    </source>
</evidence>
<dbReference type="PROSITE" id="PS50082">
    <property type="entry name" value="WD_REPEATS_2"/>
    <property type="match status" value="5"/>
</dbReference>
<dbReference type="EMBL" id="QPFP01000049">
    <property type="protein sequence ID" value="TEB26360.1"/>
    <property type="molecule type" value="Genomic_DNA"/>
</dbReference>
<feature type="repeat" description="WD" evidence="8">
    <location>
        <begin position="417"/>
        <end position="449"/>
    </location>
</feature>
<dbReference type="PROSITE" id="PS50294">
    <property type="entry name" value="WD_REPEATS_REGION"/>
    <property type="match status" value="5"/>
</dbReference>